<sequence>MKKKDIKKFSDKLTKLNEQLNFNNTIPKIRYRKQTKLASRLYLSKTLDQNTDLINTIESQLKLDLKRIDETLHSK</sequence>
<comment type="caution">
    <text evidence="1">The sequence shown here is derived from an EMBL/GenBank/DDBJ whole genome shotgun (WGS) entry which is preliminary data.</text>
</comment>
<reference evidence="1 2" key="1">
    <citation type="submission" date="2017-05" db="EMBL/GenBank/DDBJ databases">
        <title>Vagococcus spp. assemblies.</title>
        <authorList>
            <person name="Gulvik C.A."/>
        </authorList>
    </citation>
    <scope>NUCLEOTIDE SEQUENCE [LARGE SCALE GENOMIC DNA]</scope>
    <source>
        <strain evidence="1 2">CCUG 41755</strain>
    </source>
</reference>
<proteinExistence type="predicted"/>
<evidence type="ECO:0000313" key="1">
    <source>
        <dbReference type="EMBL" id="RSU01927.1"/>
    </source>
</evidence>
<protein>
    <submittedName>
        <fullName evidence="1">Uncharacterized protein</fullName>
    </submittedName>
</protein>
<keyword evidence="2" id="KW-1185">Reference proteome</keyword>
<gene>
    <name evidence="1" type="ORF">CBF31_09155</name>
</gene>
<accession>A0A430A553</accession>
<dbReference type="AlphaFoldDB" id="A0A430A553"/>
<name>A0A430A553_9ENTE</name>
<dbReference type="RefSeq" id="WP_126832294.1">
    <property type="nucleotide sequence ID" value="NZ_CBCRYB010000005.1"/>
</dbReference>
<dbReference type="EMBL" id="NGJY01000004">
    <property type="protein sequence ID" value="RSU01927.1"/>
    <property type="molecule type" value="Genomic_DNA"/>
</dbReference>
<evidence type="ECO:0000313" key="2">
    <source>
        <dbReference type="Proteomes" id="UP000287101"/>
    </source>
</evidence>
<dbReference type="Proteomes" id="UP000287101">
    <property type="component" value="Unassembled WGS sequence"/>
</dbReference>
<organism evidence="1 2">
    <name type="scientific">Vagococcus fessus</name>
    <dbReference type="NCBI Taxonomy" id="120370"/>
    <lineage>
        <taxon>Bacteria</taxon>
        <taxon>Bacillati</taxon>
        <taxon>Bacillota</taxon>
        <taxon>Bacilli</taxon>
        <taxon>Lactobacillales</taxon>
        <taxon>Enterococcaceae</taxon>
        <taxon>Vagococcus</taxon>
    </lineage>
</organism>